<name>A0A2A4HI11_9GAMM</name>
<dbReference type="Proteomes" id="UP000218677">
    <property type="component" value="Unassembled WGS sequence"/>
</dbReference>
<evidence type="ECO:0000313" key="3">
    <source>
        <dbReference type="Proteomes" id="UP000218677"/>
    </source>
</evidence>
<dbReference type="EMBL" id="NWUX01000024">
    <property type="protein sequence ID" value="PCF94057.1"/>
    <property type="molecule type" value="Genomic_DNA"/>
</dbReference>
<dbReference type="RefSeq" id="WP_096654254.1">
    <property type="nucleotide sequence ID" value="NZ_NWUX01000024.1"/>
</dbReference>
<keyword evidence="3" id="KW-1185">Reference proteome</keyword>
<organism evidence="2 3">
    <name type="scientific">Vreelandella nigrificans</name>
    <dbReference type="NCBI Taxonomy" id="2042704"/>
    <lineage>
        <taxon>Bacteria</taxon>
        <taxon>Pseudomonadati</taxon>
        <taxon>Pseudomonadota</taxon>
        <taxon>Gammaproteobacteria</taxon>
        <taxon>Oceanospirillales</taxon>
        <taxon>Halomonadaceae</taxon>
        <taxon>Vreelandella</taxon>
    </lineage>
</organism>
<proteinExistence type="predicted"/>
<gene>
    <name evidence="2" type="ORF">CPA45_18945</name>
</gene>
<protein>
    <submittedName>
        <fullName evidence="2">Uncharacterized protein</fullName>
    </submittedName>
</protein>
<feature type="region of interest" description="Disordered" evidence="1">
    <location>
        <begin position="170"/>
        <end position="189"/>
    </location>
</feature>
<reference evidence="3" key="1">
    <citation type="submission" date="2017-09" db="EMBL/GenBank/DDBJ databases">
        <authorList>
            <person name="Cho G.-S."/>
            <person name="Oguntoyinbo F.A."/>
            <person name="Cnockaert M."/>
            <person name="Kabisch J."/>
            <person name="Neve H."/>
            <person name="Bockelmann W."/>
            <person name="Wenning M."/>
            <person name="Franz C.M."/>
            <person name="Vandamme P."/>
        </authorList>
    </citation>
    <scope>NUCLEOTIDE SEQUENCE [LARGE SCALE GENOMIC DNA]</scope>
    <source>
        <strain evidence="3">MBT G8648</strain>
    </source>
</reference>
<feature type="compositionally biased region" description="Basic and acidic residues" evidence="1">
    <location>
        <begin position="177"/>
        <end position="189"/>
    </location>
</feature>
<dbReference type="AlphaFoldDB" id="A0A2A4HI11"/>
<sequence length="189" mass="21505">MALQTKSPTTRVLLELYSSIDQPAEDMQKYLDHSHNSHFGGDWIRACLNAHSETPRSSGLWRRIAYCDFLTAMQLLDVQSVDMLNAMKPFLVGKSQLGEEVALMLELASDLLNTPEERPKEDWELGEVYAETFLRAEGTHQPQAWLTQAYQEFKRVLRALRISPDDVKSALAATSHGDSKWDDRRPEGK</sequence>
<evidence type="ECO:0000256" key="1">
    <source>
        <dbReference type="SAM" id="MobiDB-lite"/>
    </source>
</evidence>
<comment type="caution">
    <text evidence="2">The sequence shown here is derived from an EMBL/GenBank/DDBJ whole genome shotgun (WGS) entry which is preliminary data.</text>
</comment>
<accession>A0A2A4HI11</accession>
<evidence type="ECO:0000313" key="2">
    <source>
        <dbReference type="EMBL" id="PCF94057.1"/>
    </source>
</evidence>